<feature type="transmembrane region" description="Helical" evidence="17">
    <location>
        <begin position="222"/>
        <end position="240"/>
    </location>
</feature>
<sequence length="467" mass="49501">MEFSQGLISAAYIVAALLFIFSLSGLSKQETAQEGNWYGIAGMTIALIATIADPRVDNVGMIIVAMLIGGTVGLKLAKKVEMTQMPELVAILHSFVGLAAVLVGYNSYFELQGSMSVVLTDEQHVAHTIHLVEVFLGVFIGAVTFTGSIVAFGKLRGIINSAALMLPHRHKMNLAAGVISFLLMISFVNQGGVNTPLFIMTIIALVFGWHLVASIGGADMPVVVSMLNSYSGWAAAAAGFMLSNDLLIITGALVGSSGAILSYIMCKAMNRSFISVIAGGFGTDVKVDTDTDYGEHVEIQAEGVAELLKHAKSVVITPGYGMAVAQAQYPVHELTQKLKAMGISVRFGIHPVAGRLPGHMNVLLAEAKVPYDIVLGMEEINDDLADTDVVLVIGANDTVNPAAAEDPTSPIAGMPVLEVWHAKNVVVFKRSMNTGYAGVQNPLFFKDNTQMLFGDAKSSVEEISKAL</sequence>
<evidence type="ECO:0000256" key="11">
    <source>
        <dbReference type="ARBA" id="ARBA00022967"/>
    </source>
</evidence>
<dbReference type="Pfam" id="PF02233">
    <property type="entry name" value="PNTB"/>
    <property type="match status" value="1"/>
</dbReference>
<evidence type="ECO:0000256" key="14">
    <source>
        <dbReference type="ARBA" id="ARBA00023136"/>
    </source>
</evidence>
<dbReference type="EMBL" id="BSSU01000002">
    <property type="protein sequence ID" value="GLX80841.1"/>
    <property type="molecule type" value="Genomic_DNA"/>
</dbReference>
<evidence type="ECO:0000256" key="16">
    <source>
        <dbReference type="PIRNR" id="PIRNR000204"/>
    </source>
</evidence>
<feature type="transmembrane region" description="Helical" evidence="17">
    <location>
        <begin position="246"/>
        <end position="266"/>
    </location>
</feature>
<dbReference type="SUPFAM" id="SSF52467">
    <property type="entry name" value="DHS-like NAD/FAD-binding domain"/>
    <property type="match status" value="1"/>
</dbReference>
<evidence type="ECO:0000256" key="10">
    <source>
        <dbReference type="ARBA" id="ARBA00022857"/>
    </source>
</evidence>
<evidence type="ECO:0000256" key="4">
    <source>
        <dbReference type="ARBA" id="ARBA00011870"/>
    </source>
</evidence>
<accession>A0ABQ6H336</accession>
<dbReference type="RefSeq" id="WP_284206164.1">
    <property type="nucleotide sequence ID" value="NZ_BSSU01000002.1"/>
</dbReference>
<dbReference type="EC" id="7.1.1.1" evidence="5 16"/>
<evidence type="ECO:0000256" key="13">
    <source>
        <dbReference type="ARBA" id="ARBA00023027"/>
    </source>
</evidence>
<comment type="subunit">
    <text evidence="4">Heterodimer of an alpha and a beta chain.</text>
</comment>
<organism evidence="19 20">
    <name type="scientific">Thalassotalea eurytherma</name>
    <dbReference type="NCBI Taxonomy" id="1144278"/>
    <lineage>
        <taxon>Bacteria</taxon>
        <taxon>Pseudomonadati</taxon>
        <taxon>Pseudomonadota</taxon>
        <taxon>Gammaproteobacteria</taxon>
        <taxon>Alteromonadales</taxon>
        <taxon>Colwelliaceae</taxon>
        <taxon>Thalassotalea</taxon>
    </lineage>
</organism>
<comment type="function">
    <text evidence="1 16">The transhydrogenation between NADH and NADP is coupled to respiration and ATP hydrolysis and functions as a proton pump across the membrane.</text>
</comment>
<dbReference type="NCBIfam" id="NF006974">
    <property type="entry name" value="PRK09444.1"/>
    <property type="match status" value="1"/>
</dbReference>
<evidence type="ECO:0000256" key="5">
    <source>
        <dbReference type="ARBA" id="ARBA00012943"/>
    </source>
</evidence>
<feature type="transmembrane region" description="Helical" evidence="17">
    <location>
        <begin position="173"/>
        <end position="191"/>
    </location>
</feature>
<evidence type="ECO:0000313" key="19">
    <source>
        <dbReference type="EMBL" id="GLX80841.1"/>
    </source>
</evidence>
<evidence type="ECO:0000256" key="15">
    <source>
        <dbReference type="ARBA" id="ARBA00048202"/>
    </source>
</evidence>
<comment type="subcellular location">
    <subcellularLocation>
        <location evidence="2">Cell inner membrane</location>
        <topology evidence="2">Multi-pass membrane protein</topology>
    </subcellularLocation>
</comment>
<gene>
    <name evidence="19" type="ORF">theurythT_02930</name>
</gene>
<feature type="transmembrane region" description="Helical" evidence="17">
    <location>
        <begin position="129"/>
        <end position="152"/>
    </location>
</feature>
<evidence type="ECO:0000256" key="9">
    <source>
        <dbReference type="ARBA" id="ARBA00022692"/>
    </source>
</evidence>
<keyword evidence="8 16" id="KW-0997">Cell inner membrane</keyword>
<dbReference type="InterPro" id="IPR012136">
    <property type="entry name" value="NADH_DH_b"/>
</dbReference>
<evidence type="ECO:0000256" key="12">
    <source>
        <dbReference type="ARBA" id="ARBA00022989"/>
    </source>
</evidence>
<keyword evidence="20" id="KW-1185">Reference proteome</keyword>
<protein>
    <recommendedName>
        <fullName evidence="6 16">NAD(P) transhydrogenase subunit beta</fullName>
        <ecNumber evidence="5 16">7.1.1.1</ecNumber>
    </recommendedName>
    <alternativeName>
        <fullName evidence="16">Nicotinamide nucleotide transhydrogenase subunit beta</fullName>
    </alternativeName>
</protein>
<keyword evidence="14 16" id="KW-0472">Membrane</keyword>
<keyword evidence="7 16" id="KW-1003">Cell membrane</keyword>
<evidence type="ECO:0000256" key="2">
    <source>
        <dbReference type="ARBA" id="ARBA00004429"/>
    </source>
</evidence>
<evidence type="ECO:0000256" key="7">
    <source>
        <dbReference type="ARBA" id="ARBA00022475"/>
    </source>
</evidence>
<feature type="domain" description="NADP transhydrogenase beta-like" evidence="18">
    <location>
        <begin position="9"/>
        <end position="465"/>
    </location>
</feature>
<dbReference type="InterPro" id="IPR029035">
    <property type="entry name" value="DHS-like_NAD/FAD-binding_dom"/>
</dbReference>
<keyword evidence="9 17" id="KW-0812">Transmembrane</keyword>
<dbReference type="InterPro" id="IPR034300">
    <property type="entry name" value="PNTB-like"/>
</dbReference>
<evidence type="ECO:0000259" key="18">
    <source>
        <dbReference type="Pfam" id="PF02233"/>
    </source>
</evidence>
<evidence type="ECO:0000256" key="6">
    <source>
        <dbReference type="ARBA" id="ARBA00014581"/>
    </source>
</evidence>
<feature type="transmembrane region" description="Helical" evidence="17">
    <location>
        <begin position="6"/>
        <end position="23"/>
    </location>
</feature>
<feature type="transmembrane region" description="Helical" evidence="17">
    <location>
        <begin position="58"/>
        <end position="76"/>
    </location>
</feature>
<keyword evidence="12 17" id="KW-1133">Transmembrane helix</keyword>
<comment type="catalytic activity">
    <reaction evidence="15 16">
        <text>NAD(+) + NADPH + H(+)(in) = NADH + NADP(+) + H(+)(out)</text>
        <dbReference type="Rhea" id="RHEA:47992"/>
        <dbReference type="ChEBI" id="CHEBI:15378"/>
        <dbReference type="ChEBI" id="CHEBI:57540"/>
        <dbReference type="ChEBI" id="CHEBI:57783"/>
        <dbReference type="ChEBI" id="CHEBI:57945"/>
        <dbReference type="ChEBI" id="CHEBI:58349"/>
        <dbReference type="EC" id="7.1.1.1"/>
    </reaction>
</comment>
<comment type="caution">
    <text evidence="19">The sequence shown here is derived from an EMBL/GenBank/DDBJ whole genome shotgun (WGS) entry which is preliminary data.</text>
</comment>
<evidence type="ECO:0000256" key="17">
    <source>
        <dbReference type="SAM" id="Phobius"/>
    </source>
</evidence>
<feature type="transmembrane region" description="Helical" evidence="17">
    <location>
        <begin position="35"/>
        <end position="52"/>
    </location>
</feature>
<dbReference type="Proteomes" id="UP001157133">
    <property type="component" value="Unassembled WGS sequence"/>
</dbReference>
<keyword evidence="11 16" id="KW-1278">Translocase</keyword>
<evidence type="ECO:0000256" key="8">
    <source>
        <dbReference type="ARBA" id="ARBA00022519"/>
    </source>
</evidence>
<dbReference type="PANTHER" id="PTHR44758">
    <property type="entry name" value="NAD(P) TRANSHYDROGENASE SUBUNIT BETA"/>
    <property type="match status" value="1"/>
</dbReference>
<evidence type="ECO:0000256" key="3">
    <source>
        <dbReference type="ARBA" id="ARBA00007919"/>
    </source>
</evidence>
<keyword evidence="13 16" id="KW-0520">NAD</keyword>
<feature type="transmembrane region" description="Helical" evidence="17">
    <location>
        <begin position="197"/>
        <end position="215"/>
    </location>
</feature>
<keyword evidence="10 16" id="KW-0521">NADP</keyword>
<feature type="transmembrane region" description="Helical" evidence="17">
    <location>
        <begin position="88"/>
        <end position="109"/>
    </location>
</feature>
<evidence type="ECO:0000313" key="20">
    <source>
        <dbReference type="Proteomes" id="UP001157133"/>
    </source>
</evidence>
<comment type="similarity">
    <text evidence="3 16">Belongs to the PNT beta subunit family.</text>
</comment>
<dbReference type="PIRSF" id="PIRSF000204">
    <property type="entry name" value="PNTB"/>
    <property type="match status" value="1"/>
</dbReference>
<dbReference type="Gene3D" id="3.40.50.1220">
    <property type="entry name" value="TPP-binding domain"/>
    <property type="match status" value="1"/>
</dbReference>
<evidence type="ECO:0000256" key="1">
    <source>
        <dbReference type="ARBA" id="ARBA00003943"/>
    </source>
</evidence>
<proteinExistence type="inferred from homology"/>
<name>A0ABQ6H336_9GAMM</name>
<dbReference type="PANTHER" id="PTHR44758:SF1">
    <property type="entry name" value="NAD(P) TRANSHYDROGENASE SUBUNIT BETA"/>
    <property type="match status" value="1"/>
</dbReference>
<reference evidence="19 20" key="1">
    <citation type="submission" date="2023-03" db="EMBL/GenBank/DDBJ databases">
        <title>Draft genome sequence of Thalassotalea eurytherma JCM 18482T.</title>
        <authorList>
            <person name="Sawabe T."/>
        </authorList>
    </citation>
    <scope>NUCLEOTIDE SEQUENCE [LARGE SCALE GENOMIC DNA]</scope>
    <source>
        <strain evidence="19 20">JCM 18482</strain>
    </source>
</reference>